<accession>A0A7S3KZ96</accession>
<feature type="region of interest" description="Disordered" evidence="1">
    <location>
        <begin position="816"/>
        <end position="847"/>
    </location>
</feature>
<evidence type="ECO:0000313" key="2">
    <source>
        <dbReference type="EMBL" id="CAE0405769.1"/>
    </source>
</evidence>
<organism evidence="2">
    <name type="scientific">Amphora coffeiformis</name>
    <dbReference type="NCBI Taxonomy" id="265554"/>
    <lineage>
        <taxon>Eukaryota</taxon>
        <taxon>Sar</taxon>
        <taxon>Stramenopiles</taxon>
        <taxon>Ochrophyta</taxon>
        <taxon>Bacillariophyta</taxon>
        <taxon>Bacillariophyceae</taxon>
        <taxon>Bacillariophycidae</taxon>
        <taxon>Thalassiophysales</taxon>
        <taxon>Catenulaceae</taxon>
        <taxon>Amphora</taxon>
    </lineage>
</organism>
<dbReference type="SUPFAM" id="SSF82171">
    <property type="entry name" value="DPP6 N-terminal domain-like"/>
    <property type="match status" value="1"/>
</dbReference>
<sequence length="864" mass="95202">MSASGENCLVVCVDISGSPESAGEMLYDIFQMVVTVFRFDGVWYLERKFEVDDVDTSANLLDYRDQPGALSLDGNVLAFGSSMGGVPCVQVFAWNGVRWTNRGSKLTQDGTTFGWSVDISRDGSVIAVGSKDHDEILRYTVFSWDGTEYKQRSNQIPGGVTSSVSLSSNARHIAIGSPLSQEWPGGITLTFSYIPNCREDEIKLRLSLMTDDSPEETSWTLAYSNETIISSTGPFTGSKFSTSTAEFCIRETECLYFEFTDTKNNGIAQPGGYSIFIDDKLYASGAEFLASNRVSIGPCSSMCGNDEVESRIEIISQSSVDFGWLSWSLDVFGETIQYYEGCINTEAQSTYFCSPPTTKNCLSGGILGSDMWPQELTFGRTVSMEYRIYLGDENVLQGSFSNNMPHYFSHGDCEYPASSCDDGYHAVQIDSMVMVPESDGFNVVIIDSIPLSLGSVRSSYNRFRDAAFDPSPQRFGLPPYRAFRLADCSHSTPPIAESRREMRLTDFTRSFTDFVCVPTEVSCLFLETEFPDDATFGITLPDQATVTYSRDDFQFSDVALGGYTEVDTTGFSSFTGVPVYRIPLGECLCEHFSSPPELKLSLSVTNTLSISRLSCPPDQDVLRVESQFFYSPGTDSAKRASWRVAECSDPLVTLFEHLESYDVVSHDICVPTNSCIFIASSESMHTGDVHAVFTLKRPGRSINYIFRDGFSTNAYHLDDEIGQNVFGDDLALEFRATEDNCICPLDPNSSVPPVATEAPVFSATQIPNETEYPIPPLDSTDPPTFVEEAPPVFEFTEPPSFVEAPPVFEGPPPFSATQLPNETKYPVPPLDATASPTLEEFPPVFEEPPWEAIEPPVFVVPPDG</sequence>
<protein>
    <submittedName>
        <fullName evidence="2">Uncharacterized protein</fullName>
    </submittedName>
</protein>
<gene>
    <name evidence="2" type="ORF">ACOF00016_LOCUS3741</name>
</gene>
<dbReference type="InterPro" id="IPR015943">
    <property type="entry name" value="WD40/YVTN_repeat-like_dom_sf"/>
</dbReference>
<proteinExistence type="predicted"/>
<evidence type="ECO:0000256" key="1">
    <source>
        <dbReference type="SAM" id="MobiDB-lite"/>
    </source>
</evidence>
<dbReference type="EMBL" id="HBIM01004375">
    <property type="protein sequence ID" value="CAE0405769.1"/>
    <property type="molecule type" value="Transcribed_RNA"/>
</dbReference>
<reference evidence="2" key="1">
    <citation type="submission" date="2021-01" db="EMBL/GenBank/DDBJ databases">
        <authorList>
            <person name="Corre E."/>
            <person name="Pelletier E."/>
            <person name="Niang G."/>
            <person name="Scheremetjew M."/>
            <person name="Finn R."/>
            <person name="Kale V."/>
            <person name="Holt S."/>
            <person name="Cochrane G."/>
            <person name="Meng A."/>
            <person name="Brown T."/>
            <person name="Cohen L."/>
        </authorList>
    </citation>
    <scope>NUCLEOTIDE SEQUENCE</scope>
    <source>
        <strain evidence="2">CCMP127</strain>
    </source>
</reference>
<name>A0A7S3KZ96_9STRA</name>
<dbReference type="Gene3D" id="2.130.10.10">
    <property type="entry name" value="YVTN repeat-like/Quinoprotein amine dehydrogenase"/>
    <property type="match status" value="1"/>
</dbReference>
<dbReference type="AlphaFoldDB" id="A0A7S3KZ96"/>